<protein>
    <submittedName>
        <fullName evidence="2">Uncharacterized protein</fullName>
    </submittedName>
</protein>
<feature type="transmembrane region" description="Helical" evidence="1">
    <location>
        <begin position="12"/>
        <end position="31"/>
    </location>
</feature>
<gene>
    <name evidence="2" type="ORF">DEP91_05605</name>
</gene>
<accession>A0A3D0WA80</accession>
<dbReference type="Proteomes" id="UP000262699">
    <property type="component" value="Unassembled WGS sequence"/>
</dbReference>
<feature type="transmembrane region" description="Helical" evidence="1">
    <location>
        <begin position="95"/>
        <end position="116"/>
    </location>
</feature>
<comment type="caution">
    <text evidence="2">The sequence shown here is derived from an EMBL/GenBank/DDBJ whole genome shotgun (WGS) entry which is preliminary data.</text>
</comment>
<dbReference type="AlphaFoldDB" id="A0A3D0WA80"/>
<organism evidence="2 3">
    <name type="scientific">Sphingomonas bacterium</name>
    <dbReference type="NCBI Taxonomy" id="1895847"/>
    <lineage>
        <taxon>Bacteria</taxon>
        <taxon>Pseudomonadati</taxon>
        <taxon>Pseudomonadota</taxon>
        <taxon>Alphaproteobacteria</taxon>
        <taxon>Sphingomonadales</taxon>
        <taxon>Sphingomonadaceae</taxon>
        <taxon>Sphingomonas</taxon>
    </lineage>
</organism>
<name>A0A3D0WA80_9SPHN</name>
<evidence type="ECO:0000313" key="2">
    <source>
        <dbReference type="EMBL" id="HCB75636.1"/>
    </source>
</evidence>
<evidence type="ECO:0000313" key="3">
    <source>
        <dbReference type="Proteomes" id="UP000262699"/>
    </source>
</evidence>
<keyword evidence="1" id="KW-1133">Transmembrane helix</keyword>
<feature type="transmembrane region" description="Helical" evidence="1">
    <location>
        <begin position="70"/>
        <end position="89"/>
    </location>
</feature>
<feature type="transmembrane region" description="Helical" evidence="1">
    <location>
        <begin position="37"/>
        <end position="58"/>
    </location>
</feature>
<evidence type="ECO:0000256" key="1">
    <source>
        <dbReference type="SAM" id="Phobius"/>
    </source>
</evidence>
<dbReference type="EMBL" id="DOYJ01000159">
    <property type="protein sequence ID" value="HCB75636.1"/>
    <property type="molecule type" value="Genomic_DNA"/>
</dbReference>
<proteinExistence type="predicted"/>
<keyword evidence="1" id="KW-0812">Transmembrane</keyword>
<sequence length="137" mass="14689">MRPQSIIMFERLFLASIVVGLVNSVLLFGSLSTGQAISPAFLIGSIAVGIGLNLALWWFTARRASNAARIILTILFVLGIASLVFSVATGSYPPGVAGLLGAVNWLLQTVSIVFLYRPDASAWFRGSRIDDLGETFE</sequence>
<reference evidence="2 3" key="1">
    <citation type="journal article" date="2018" name="Nat. Biotechnol.">
        <title>A standardized bacterial taxonomy based on genome phylogeny substantially revises the tree of life.</title>
        <authorList>
            <person name="Parks D.H."/>
            <person name="Chuvochina M."/>
            <person name="Waite D.W."/>
            <person name="Rinke C."/>
            <person name="Skarshewski A."/>
            <person name="Chaumeil P.A."/>
            <person name="Hugenholtz P."/>
        </authorList>
    </citation>
    <scope>NUCLEOTIDE SEQUENCE [LARGE SCALE GENOMIC DNA]</scope>
    <source>
        <strain evidence="2">UBA9015</strain>
    </source>
</reference>
<keyword evidence="1" id="KW-0472">Membrane</keyword>